<protein>
    <submittedName>
        <fullName evidence="3">DUF4817 domain-containing protein</fullName>
    </submittedName>
</protein>
<reference evidence="3" key="2">
    <citation type="submission" date="2018-12" db="UniProtKB">
        <authorList>
            <consortium name="WormBaseParasite"/>
        </authorList>
    </citation>
    <scope>IDENTIFICATION</scope>
    <source>
        <strain evidence="3">Puerto Rican</strain>
    </source>
</reference>
<keyword evidence="1" id="KW-0812">Transmembrane</keyword>
<dbReference type="Gene3D" id="3.30.70.330">
    <property type="match status" value="1"/>
</dbReference>
<keyword evidence="2" id="KW-1185">Reference proteome</keyword>
<feature type="transmembrane region" description="Helical" evidence="1">
    <location>
        <begin position="231"/>
        <end position="250"/>
    </location>
</feature>
<organism evidence="2 3">
    <name type="scientific">Schistosoma mansoni</name>
    <name type="common">Blood fluke</name>
    <dbReference type="NCBI Taxonomy" id="6183"/>
    <lineage>
        <taxon>Eukaryota</taxon>
        <taxon>Metazoa</taxon>
        <taxon>Spiralia</taxon>
        <taxon>Lophotrochozoa</taxon>
        <taxon>Platyhelminthes</taxon>
        <taxon>Trematoda</taxon>
        <taxon>Digenea</taxon>
        <taxon>Strigeidida</taxon>
        <taxon>Schistosomatoidea</taxon>
        <taxon>Schistosomatidae</taxon>
        <taxon>Schistosoma</taxon>
    </lineage>
</organism>
<keyword evidence="1" id="KW-0472">Membrane</keyword>
<dbReference type="InterPro" id="IPR012677">
    <property type="entry name" value="Nucleotide-bd_a/b_plait_sf"/>
</dbReference>
<name>G4VA03_SCHMA</name>
<dbReference type="PhylomeDB" id="G4VA03"/>
<sequence>MSLKKPPKTLYVPPALRANKSASEVKKESSFLESPISHASVDDQTDVEQQLRSLTLSDSCIDDNECVFKKKLFNQKLSHNDGNSEPVIRLKDFQHILELYNFPKDFQNFHLEAELTGFEDSGFYLKWVDDTHCLAVFSSNDEANRALAQISGLFMKARKINDASLASKLKIARSPGDWTMPYKKRPVTTSSTARRLISNHLGIVPTKIKSPEETMKEEQDKALLREARGKLYMCFPHYFLCLIFVIPLVFRTLSNDKQRWIVASSGIQDARFVLFGTRELRYIEAIRTVCTYAN</sequence>
<dbReference type="PANTHER" id="PTHR21678:SF0">
    <property type="entry name" value="C3H1-TYPE DOMAIN-CONTAINING PROTEIN"/>
    <property type="match status" value="1"/>
</dbReference>
<evidence type="ECO:0000256" key="1">
    <source>
        <dbReference type="SAM" id="Phobius"/>
    </source>
</evidence>
<keyword evidence="1" id="KW-1133">Transmembrane helix</keyword>
<dbReference type="Proteomes" id="UP000008854">
    <property type="component" value="Unassembled WGS sequence"/>
</dbReference>
<evidence type="ECO:0000313" key="2">
    <source>
        <dbReference type="Proteomes" id="UP000008854"/>
    </source>
</evidence>
<dbReference type="PANTHER" id="PTHR21678">
    <property type="entry name" value="GROWTH INHIBITION AND DIFFERENTIATION RELATED PROTEIN 88"/>
    <property type="match status" value="1"/>
</dbReference>
<dbReference type="eggNOG" id="KOG4483">
    <property type="taxonomic scope" value="Eukaryota"/>
</dbReference>
<dbReference type="AlphaFoldDB" id="G4VA03"/>
<evidence type="ECO:0000313" key="3">
    <source>
        <dbReference type="WBParaSite" id="Smp_063540.1"/>
    </source>
</evidence>
<dbReference type="InParanoid" id="G4VA03"/>
<accession>G4VA03</accession>
<proteinExistence type="predicted"/>
<dbReference type="InterPro" id="IPR039884">
    <property type="entry name" value="R3HC1/R3HCL"/>
</dbReference>
<reference evidence="2" key="1">
    <citation type="journal article" date="2012" name="PLoS Negl. Trop. Dis.">
        <title>A systematically improved high quality genome and transcriptome of the human blood fluke Schistosoma mansoni.</title>
        <authorList>
            <person name="Protasio A.V."/>
            <person name="Tsai I.J."/>
            <person name="Babbage A."/>
            <person name="Nichol S."/>
            <person name="Hunt M."/>
            <person name="Aslett M.A."/>
            <person name="De Silva N."/>
            <person name="Velarde G.S."/>
            <person name="Anderson T.J."/>
            <person name="Clark R.C."/>
            <person name="Davidson C."/>
            <person name="Dillon G.P."/>
            <person name="Holroyd N.E."/>
            <person name="LoVerde P.T."/>
            <person name="Lloyd C."/>
            <person name="McQuillan J."/>
            <person name="Oliveira G."/>
            <person name="Otto T.D."/>
            <person name="Parker-Manuel S.J."/>
            <person name="Quail M.A."/>
            <person name="Wilson R.A."/>
            <person name="Zerlotini A."/>
            <person name="Dunne D.W."/>
            <person name="Berriman M."/>
        </authorList>
    </citation>
    <scope>NUCLEOTIDE SEQUENCE [LARGE SCALE GENOMIC DNA]</scope>
    <source>
        <strain evidence="2">Puerto Rican</strain>
    </source>
</reference>
<dbReference type="HOGENOM" id="CLU_1134768_0_0_1"/>
<dbReference type="WBParaSite" id="Smp_063540.1">
    <property type="protein sequence ID" value="Smp_063540.1"/>
    <property type="gene ID" value="Smp_063540"/>
</dbReference>